<keyword evidence="8" id="KW-1185">Reference proteome</keyword>
<comment type="caution">
    <text evidence="7">The sequence shown here is derived from an EMBL/GenBank/DDBJ whole genome shotgun (WGS) entry which is preliminary data.</text>
</comment>
<keyword evidence="2" id="KW-0964">Secreted</keyword>
<dbReference type="Pfam" id="PF12256">
    <property type="entry name" value="TcdB_toxin_midN"/>
    <property type="match status" value="1"/>
</dbReference>
<keyword evidence="5" id="KW-0812">Transmembrane</keyword>
<dbReference type="NCBIfam" id="TIGR03696">
    <property type="entry name" value="Rhs_assc_core"/>
    <property type="match status" value="1"/>
</dbReference>
<dbReference type="InterPro" id="IPR006530">
    <property type="entry name" value="YD"/>
</dbReference>
<dbReference type="InterPro" id="IPR003284">
    <property type="entry name" value="Sal_SpvB"/>
</dbReference>
<dbReference type="SUPFAM" id="SSF69318">
    <property type="entry name" value="Integrin alpha N-terminal domain"/>
    <property type="match status" value="1"/>
</dbReference>
<feature type="region of interest" description="Disordered" evidence="4">
    <location>
        <begin position="2526"/>
        <end position="2548"/>
    </location>
</feature>
<organism evidence="7 8">
    <name type="scientific">Flavobacterium arsenatis</name>
    <dbReference type="NCBI Taxonomy" id="1484332"/>
    <lineage>
        <taxon>Bacteria</taxon>
        <taxon>Pseudomonadati</taxon>
        <taxon>Bacteroidota</taxon>
        <taxon>Flavobacteriia</taxon>
        <taxon>Flavobacteriales</taxon>
        <taxon>Flavobacteriaceae</taxon>
        <taxon>Flavobacterium</taxon>
    </lineage>
</organism>
<dbReference type="Gene3D" id="2.180.10.10">
    <property type="entry name" value="RHS repeat-associated core"/>
    <property type="match status" value="3"/>
</dbReference>
<evidence type="ECO:0000256" key="5">
    <source>
        <dbReference type="SAM" id="Phobius"/>
    </source>
</evidence>
<dbReference type="PANTHER" id="PTHR32305:SF15">
    <property type="entry name" value="PROTEIN RHSA-RELATED"/>
    <property type="match status" value="1"/>
</dbReference>
<evidence type="ECO:0000256" key="3">
    <source>
        <dbReference type="ARBA" id="ARBA00023026"/>
    </source>
</evidence>
<dbReference type="EMBL" id="JAVDVI010000017">
    <property type="protein sequence ID" value="MDR6969251.1"/>
    <property type="molecule type" value="Genomic_DNA"/>
</dbReference>
<keyword evidence="3" id="KW-0843">Virulence</keyword>
<feature type="transmembrane region" description="Helical" evidence="5">
    <location>
        <begin position="21"/>
        <end position="43"/>
    </location>
</feature>
<evidence type="ECO:0000256" key="2">
    <source>
        <dbReference type="ARBA" id="ARBA00022525"/>
    </source>
</evidence>
<keyword evidence="5" id="KW-0472">Membrane</keyword>
<sequence>MQFNNQNSRKNTTVRKIVYNIMLFSMLYSSFVAPAQELVYAYFNQEEGLHYKGFREAAEDNPQMDANHPDEEAVKTPTEEPYAPFAKRSFSEPLEHVMTSDIKHGFIGVTNEKPLDDASDNIFKVFIKDMPEEQAKVYLTYELYGLQDYTGVSRSINDRLSTGGHIIKHQQAWTLQKEEIDAAWLQPGENRIMFGIPQGANLHYQVKNLRIEFDEKDSGSFLPVLSTARPLNNFIKDNKLYIKGFLRNQISKEVSVYVEDTKLSIHDGEFEGFLELTEKLKQQKFVIIKAVDADGLLGQEIINFDNLIEADRLFPMESHPQKATFAVEAKKEAILRTDGASITIKDSALVEDKEISITHLRRVDVAPMASGMINVTKGGSAYRFLPDGTKFNKMVSLSIPYDEKLIPNGYSAKDIKTFYFNTHSKSWIPVAKDTIDEKEKTVISLTDHFTDYINGIIQTPESPETAGFTPTMMSDIKAADPSSEITLISPPEVSQKGEANISYPIKIPSGRNGMQPQLTLQYNSDGGSGWLGQGWNINIPAISMDTRWGVPKINDTHETVIYTLGGEQLMYPKITNNEGIKVDWMPNRQFDATSTVTSTDARLKIANSPSTVFTPRKQGSFAKIERMGSSPSAYYWKVTNTDGTISWYGGRTAVVANAVIKNADNNIVHWGLYMTEDVNGNNIVYSYSNPENDIGAIPSPNQNLSGSKVFVINKISYTGFGGQVNNALYEIVFNRKTGYRQDATIDARLGVKIADCFFLDNIIIKRKTPTTSPTIRKYLFDTGYGKFKKGRLNKVSELDKDSNEFYSHTFEYYDDIKQGDIDVFFSAGVEVNACNDVYEDCLDSDGDGVCDENDDCPEVYGTVDTQGCPDPVDQNCMEVSFPMPLNNIVYKHTLGKSFELPYSDERCIYGLTRIKDFTIGNVTVSAAAQNLYLTHYQNNSPTNLCPPTVTPSNTFSIRNNNFEIPAQNWISSQFSANNANVSNVSVTNSSFIMFNSSSFWSDAGFYNYHGMALTFLSSLPTLPVDYNLQYRDANTPYFSDVEYTGSNQLQTSIHSGTGTSAVFKVNNVLLSPSSHNLATNLATFITAFKQQYGEQAEISVTDYIVTIRVYNPAIALNTIQVGSNVYNFVNCKGTPLARGAKDDATLGASNNFFKSKLEELPEKLENTTFSNPAGAFSYAFQGTELIGDPDCPSYLNYDYLIQGYNPSFDTSLSLLGSSNTKAQNFGAYLGLGIGCKWFTKSTTFGYQWSFSEDTSKSKTAMVDINGDGLDDVVIDEDGELSFKPHRIERTYDAEGNVTVTHSFGPKKRIFGIDSFYKSVGASKSGNFQVTYGISKIGGFVGKDKGRSESTSNIYFTDGNGDGLIDVVKNGVVYFNKLDVNGNPTFSNDSAVTENLVIVAEPMTVEVPEEVTPLPIPNYDVVKVWEAPADGQIKIINSISRAVNSPPTDEVVATIEMGKSTVSSNQCSSVSFPVPKIVQAYNKYRFQIGFSFSTHSNCLPISARIKNVVLNGGSFNNQVFTASNPNQLLFAHGNLNSGLLNQCPSYPITITYPDLDPITQSLNAPSNISNWYGTVVLQSIPHVITESVNRSGVRLTNTNRIDNIYGFTTRFWTPVNLTGSKINWEMYYDSTWNSISFGGNNTLQSSIGQEGTENISSGMQSNVYINGQLLPGGPFNLFDNPQIFKNALEAQYGPTVSFSGPTSTSPNTPISFQIFGSQALNTIKIEPVNQPSQAIVYNFTVSPQCNSPRPAEQNEVTETNRWKDIPLSKEAQNIAIKRWVADGNELNLPIQETPVNFGFDATDNKIDSTLSGSYIFTKKGSEESWLDAKGNKVENSKEITSLKVILGVDMEDFYKKTQEQNKISENENRKKSQIEAQAWLDDYYQKQQEKINAQARINLQTCSDLPTEMCLLFGTRLTATNSSVSNTITTASTNCNASGGNLTVKKGDRIYFRIHSNNTANPAVNWNPRIEYTNTTINTTVDQDANSIYKSSYSDGFILSKNEPLVFPANTEGTAKITWTPITVTNPSDNITYKIFKRIVTANVNNDEVAIDEYEVFTQTCQTATTATISHPLPQGVIVSVDSSLDSSLSSTEFYFQVTSSSNVKWNQFQWKPTVTFNYDAPVIGEGGQQEGVVESSEKYYPIVDYSIYKSYPCSPAYTMVDLTQLPGGTGSSRFITINNTGNNFTNLFTGIENANLWFVVKTNNKTIVRKQIIKTPGGVNILPNNDPVAIPTGNTPLEIGFYADDSQLMDDQVSSLSKLALASNSFVRMTFNNNPYDVPVNKVNLYQRSNPKFGPMLRQWGQFMYNPDVVQGAVTSAYGNLIKENALTFNQDQATAINNAVNYLNNLGENGLTETALDSFEATYGSLSKMPLLIATPAKVTIGGILYERWKGTHDENYSSSGGFRAARMDQGGNDFGVEAYDYQGMLETGAFAINKISRGDTQNFSGGVSVGFESFSVGVNASKVLSGNNTSITDYVDFNGDRYPDIVTANAVQYTNTTGGLNAQVGGLGNVSTAESAGYGVGAQGSYSKGGDKGSSPKSSDSSFPRFEGFKGNSGGGISGSFSKGTSIVKGHWMDINGDGLADLLQKSGDNVMIKLNRGYSIEPIAYAWTTSTNPTTHAGKIFNSASENISGGLGINKWNGSVEAGISLTSAWNSTEHTLVDMNGDGLLDYVGTGDNIHLAINQGNKFTNFGQLSSAFNMKRESVSIGSTINASATAAITWPLPFGFCLKIPAVSLSGSIASTTTSKTKKSISDFDGDGYPDLIEDIGNSKLVVHSSNVRRTDKLKRVTNPLKGAFLIDYKVQKVDYNNPHAKWVMSEVVISDGYDKMNDGNDTIRKQFKYENGRYDRRERDFYGYETVKTIDTKVDGDDNSTVYRTMVSKYHNKSYFLNGLLKESYILKGDDESKKFSRTENFYEVRMLDDTNTKMTPNMLPSTFDVGGKEGRRSAAVVLVKTKNYLYELNNTPLLTSQVNLFYDDLGRVVMHQNMGNINDPADNYTSKITYHSNATLDAKHILNVPSSIIVEAPSQMRRRVTTINNNTGNILTIKAYYNPSEFTTTTMEYDSYGNLTKVAYPPNDSAESMYYKYTYDANFYKIQKIEDAYGYSSQISYYDTANASNNFYYDNDKVVETTDLAGNKMKYAYDSFGRTTKIIGPKEIAASKPYTLKFDYYLKHTALGLSENVFVPVAVTSHYDAGHPTNDIQTFTFVDGLGRPIQVKKDIELNIGTPQSPNMVEHLSVSGAVFYDEFGRAIKQYHPYYQTKALNTQYIMLQYDTEHHSATEFDELDRPVKSLDPDENVSTMTYSIDQNNSGVMAIKTRTVVSQNDSQEIISETYKDVSGRVISTMNLGDDEVWTQFTYNAIGELQEYKDAGGMITSYGYDLLGRKIGVKHPDNGTTSFEYDKASNLTKIQTHNLMVDNSIPQQDRFIKYSYDHNRVQKIEYPNTPSGDNISNVYYKYGSSGNQTGRLIWQKDATGEQEFDYGMMGEMTYNKRTVVGPNIPTRVFETKFGYDSWNRLQTMQYPDGEDISYSYDLGGNLNKVTGMVNSQSYDYIKRIDYDYFEQRKYLKYGNDTETSYAYTATMRRMKNLNVKTADQQDLFNNDYGYDKVGNVVNIDNSAGITSNNMGGKYSHRFGYDTFNRLAGAEGSFDGSPSQANNGNDFQSNYSLNMKYNSTHGIESKGQTHIKNNATFGANTYSNDYKYYEGTHRVETITNGNQVENFMYDDNGNVKNRSNAETSSDYYWDESNRLRVFYSNYKMQHYIYDASGERVLKAGSDNEAIYENGSLVNPPSVTMNSYTTYPSAFMVIDPNGVYSKHYYAGSQRIVSRLGDDKADIFNEKKSKSGKSASDGATEFDEKAVQQAQIADLQQYLEKAKLGKATFKEYKGTTYQEEEKALQDEALEDNPELQRAPEPATPIYFYHPDHLGTSTFLTDANGKAYQFFLNLPFGETMAEQYPDSYYKTPFKFSGKEMDEETGLHYFGARYYDSRSSIWLSVDPLAESFPNWNPYNYTMQNPINLVDPTGMSPEGTEGDPKKGKLTGSSNLLIFTMDNGNIDEEKMNATSGEYDWIAVNNPQEAEKILKEKYGSKKGFIKNLAWRSHGSAEGAELDGNISAGSSTADPSKNPSLNYIKGLLTDDANVMFTACSLVGGSLQPETKYYESGKKHAENFSSFFVGKSNRKLFLNYTLTSATSNNYDSFNFDKQLHNQERAGFLQYNKNGVSAGFYDLKVNSSGGMSSKYLRPNNRFGITPEAKKTFRNLKH</sequence>
<evidence type="ECO:0000259" key="6">
    <source>
        <dbReference type="Pfam" id="PF12256"/>
    </source>
</evidence>
<feature type="domain" description="Insecticide toxin TcdB middle/N-terminal" evidence="6">
    <location>
        <begin position="2742"/>
        <end position="2884"/>
    </location>
</feature>
<protein>
    <submittedName>
        <fullName evidence="7">RHS repeat-associated protein</fullName>
    </submittedName>
</protein>
<dbReference type="InterPro" id="IPR028994">
    <property type="entry name" value="Integrin_alpha_N"/>
</dbReference>
<reference evidence="7 8" key="1">
    <citation type="submission" date="2023-07" db="EMBL/GenBank/DDBJ databases">
        <title>Sorghum-associated microbial communities from plants grown in Nebraska, USA.</title>
        <authorList>
            <person name="Schachtman D."/>
        </authorList>
    </citation>
    <scope>NUCLEOTIDE SEQUENCE [LARGE SCALE GENOMIC DNA]</scope>
    <source>
        <strain evidence="7 8">3773</strain>
    </source>
</reference>
<dbReference type="InterPro" id="IPR022385">
    <property type="entry name" value="Rhs_assc_core"/>
</dbReference>
<evidence type="ECO:0000313" key="8">
    <source>
        <dbReference type="Proteomes" id="UP001255185"/>
    </source>
</evidence>
<comment type="subcellular location">
    <subcellularLocation>
        <location evidence="1">Secreted</location>
    </subcellularLocation>
</comment>
<evidence type="ECO:0000256" key="4">
    <source>
        <dbReference type="SAM" id="MobiDB-lite"/>
    </source>
</evidence>
<dbReference type="RefSeq" id="WP_310028107.1">
    <property type="nucleotide sequence ID" value="NZ_JAVDVI010000017.1"/>
</dbReference>
<gene>
    <name evidence="7" type="ORF">J2X31_003278</name>
</gene>
<dbReference type="NCBIfam" id="TIGR01643">
    <property type="entry name" value="YD_repeat_2x"/>
    <property type="match status" value="1"/>
</dbReference>
<dbReference type="Pfam" id="PF03534">
    <property type="entry name" value="SpvB"/>
    <property type="match status" value="1"/>
</dbReference>
<evidence type="ECO:0000313" key="7">
    <source>
        <dbReference type="EMBL" id="MDR6969251.1"/>
    </source>
</evidence>
<name>A0ABU1TTP7_9FLAO</name>
<dbReference type="InterPro" id="IPR050708">
    <property type="entry name" value="T6SS_VgrG/RHS"/>
</dbReference>
<accession>A0ABU1TTP7</accession>
<feature type="compositionally biased region" description="Basic and acidic residues" evidence="4">
    <location>
        <begin position="67"/>
        <end position="78"/>
    </location>
</feature>
<feature type="compositionally biased region" description="Low complexity" evidence="4">
    <location>
        <begin position="2526"/>
        <end position="2544"/>
    </location>
</feature>
<keyword evidence="5" id="KW-1133">Transmembrane helix</keyword>
<dbReference type="Proteomes" id="UP001255185">
    <property type="component" value="Unassembled WGS sequence"/>
</dbReference>
<proteinExistence type="predicted"/>
<dbReference type="PANTHER" id="PTHR32305">
    <property type="match status" value="1"/>
</dbReference>
<evidence type="ECO:0000256" key="1">
    <source>
        <dbReference type="ARBA" id="ARBA00004613"/>
    </source>
</evidence>
<dbReference type="InterPro" id="IPR022045">
    <property type="entry name" value="TcdB_toxin_mid/N"/>
</dbReference>
<feature type="region of interest" description="Disordered" evidence="4">
    <location>
        <begin position="60"/>
        <end position="79"/>
    </location>
</feature>